<evidence type="ECO:0000313" key="2">
    <source>
        <dbReference type="EMBL" id="MBS4190518.1"/>
    </source>
</evidence>
<dbReference type="InterPro" id="IPR013740">
    <property type="entry name" value="Redoxin"/>
</dbReference>
<dbReference type="Proteomes" id="UP000681027">
    <property type="component" value="Unassembled WGS sequence"/>
</dbReference>
<proteinExistence type="predicted"/>
<comment type="caution">
    <text evidence="2">The sequence shown here is derived from an EMBL/GenBank/DDBJ whole genome shotgun (WGS) entry which is preliminary data.</text>
</comment>
<protein>
    <submittedName>
        <fullName evidence="2">Redoxin family protein</fullName>
    </submittedName>
</protein>
<name>A0ABS5NTU2_9BACI</name>
<feature type="domain" description="Redoxin" evidence="1">
    <location>
        <begin position="4"/>
        <end position="84"/>
    </location>
</feature>
<reference evidence="2 3" key="1">
    <citation type="submission" date="2021-05" db="EMBL/GenBank/DDBJ databases">
        <title>Novel Bacillus species.</title>
        <authorList>
            <person name="Liu G."/>
        </authorList>
    </citation>
    <scope>NUCLEOTIDE SEQUENCE [LARGE SCALE GENOMIC DNA]</scope>
    <source>
        <strain evidence="2 3">FJAT-49705</strain>
    </source>
</reference>
<sequence>MHSELQKLDGMDMEMYIISSDQPEEQKQVYKELDDFFGKSLPFVSDPELELIDQIGMKNGDVAYRGYAILDTNGQVVLKKINDNWGVELDKTVEDIKKAYDEIHK</sequence>
<organism evidence="2 3">
    <name type="scientific">Cytobacillus citreus</name>
    <dbReference type="NCBI Taxonomy" id="2833586"/>
    <lineage>
        <taxon>Bacteria</taxon>
        <taxon>Bacillati</taxon>
        <taxon>Bacillota</taxon>
        <taxon>Bacilli</taxon>
        <taxon>Bacillales</taxon>
        <taxon>Bacillaceae</taxon>
        <taxon>Cytobacillus</taxon>
    </lineage>
</organism>
<evidence type="ECO:0000313" key="3">
    <source>
        <dbReference type="Proteomes" id="UP000681027"/>
    </source>
</evidence>
<dbReference type="InterPro" id="IPR036249">
    <property type="entry name" value="Thioredoxin-like_sf"/>
</dbReference>
<evidence type="ECO:0000259" key="1">
    <source>
        <dbReference type="Pfam" id="PF08534"/>
    </source>
</evidence>
<dbReference type="SUPFAM" id="SSF52833">
    <property type="entry name" value="Thioredoxin-like"/>
    <property type="match status" value="1"/>
</dbReference>
<dbReference type="Pfam" id="PF08534">
    <property type="entry name" value="Redoxin"/>
    <property type="match status" value="1"/>
</dbReference>
<keyword evidence="3" id="KW-1185">Reference proteome</keyword>
<dbReference type="EMBL" id="JAGYPM010000002">
    <property type="protein sequence ID" value="MBS4190518.1"/>
    <property type="molecule type" value="Genomic_DNA"/>
</dbReference>
<accession>A0ABS5NTU2</accession>
<dbReference type="Gene3D" id="3.40.30.10">
    <property type="entry name" value="Glutaredoxin"/>
    <property type="match status" value="1"/>
</dbReference>
<gene>
    <name evidence="2" type="ORF">KHA94_09990</name>
</gene>